<keyword evidence="2" id="KW-0808">Transferase</keyword>
<dbReference type="GO" id="GO:0009229">
    <property type="term" value="P:thiamine diphosphate biosynthetic process"/>
    <property type="evidence" value="ECO:0007669"/>
    <property type="project" value="UniProtKB-UniRule"/>
</dbReference>
<evidence type="ECO:0000313" key="5">
    <source>
        <dbReference type="EMBL" id="PQO44362.1"/>
    </source>
</evidence>
<dbReference type="PIRSF" id="PIRSF005303">
    <property type="entry name" value="Thiam_monoph_kin"/>
    <property type="match status" value="1"/>
</dbReference>
<feature type="binding site" evidence="2">
    <location>
        <position position="197"/>
    </location>
    <ligand>
        <name>Mg(2+)</name>
        <dbReference type="ChEBI" id="CHEBI:18420"/>
        <label>3</label>
    </ligand>
</feature>
<dbReference type="AlphaFoldDB" id="A0A2S8GIS7"/>
<feature type="binding site" evidence="2">
    <location>
        <position position="150"/>
    </location>
    <ligand>
        <name>ATP</name>
        <dbReference type="ChEBI" id="CHEBI:30616"/>
    </ligand>
</feature>
<keyword evidence="2 5" id="KW-0418">Kinase</keyword>
<feature type="binding site" evidence="2">
    <location>
        <position position="50"/>
    </location>
    <ligand>
        <name>substrate</name>
    </ligand>
</feature>
<feature type="binding site" evidence="2">
    <location>
        <position position="26"/>
    </location>
    <ligand>
        <name>Mg(2+)</name>
        <dbReference type="ChEBI" id="CHEBI:18420"/>
        <label>4</label>
    </ligand>
</feature>
<dbReference type="Gene3D" id="3.30.1330.10">
    <property type="entry name" value="PurM-like, N-terminal domain"/>
    <property type="match status" value="1"/>
</dbReference>
<dbReference type="OrthoDB" id="9802811at2"/>
<organism evidence="5 6">
    <name type="scientific">Blastopirellula marina</name>
    <dbReference type="NCBI Taxonomy" id="124"/>
    <lineage>
        <taxon>Bacteria</taxon>
        <taxon>Pseudomonadati</taxon>
        <taxon>Planctomycetota</taxon>
        <taxon>Planctomycetia</taxon>
        <taxon>Pirellulales</taxon>
        <taxon>Pirellulaceae</taxon>
        <taxon>Blastopirellula</taxon>
    </lineage>
</organism>
<dbReference type="Pfam" id="PF00586">
    <property type="entry name" value="AIRS"/>
    <property type="match status" value="1"/>
</dbReference>
<dbReference type="InterPro" id="IPR036921">
    <property type="entry name" value="PurM-like_N_sf"/>
</dbReference>
<feature type="binding site" evidence="2">
    <location>
        <position position="199"/>
    </location>
    <ligand>
        <name>ATP</name>
        <dbReference type="ChEBI" id="CHEBI:30616"/>
    </ligand>
</feature>
<dbReference type="Pfam" id="PF02769">
    <property type="entry name" value="AIRS_C"/>
    <property type="match status" value="1"/>
</dbReference>
<dbReference type="GO" id="GO:0009228">
    <property type="term" value="P:thiamine biosynthetic process"/>
    <property type="evidence" value="ECO:0007669"/>
    <property type="project" value="UniProtKB-KW"/>
</dbReference>
<dbReference type="EC" id="2.7.4.16" evidence="2"/>
<dbReference type="RefSeq" id="WP_105337331.1">
    <property type="nucleotide sequence ID" value="NZ_PUHZ01000020.1"/>
</dbReference>
<gene>
    <name evidence="2" type="primary">thiL</name>
    <name evidence="5" type="ORF">C5Y93_20605</name>
</gene>
<name>A0A2S8GIS7_9BACT</name>
<evidence type="ECO:0000256" key="1">
    <source>
        <dbReference type="ARBA" id="ARBA00022977"/>
    </source>
</evidence>
<keyword evidence="1 2" id="KW-0784">Thiamine biosynthesis</keyword>
<evidence type="ECO:0000259" key="4">
    <source>
        <dbReference type="Pfam" id="PF02769"/>
    </source>
</evidence>
<evidence type="ECO:0000256" key="2">
    <source>
        <dbReference type="HAMAP-Rule" id="MF_02128"/>
    </source>
</evidence>
<feature type="binding site" evidence="2">
    <location>
        <position position="72"/>
    </location>
    <ligand>
        <name>Mg(2+)</name>
        <dbReference type="ChEBI" id="CHEBI:18420"/>
        <label>2</label>
    </ligand>
</feature>
<feature type="domain" description="PurM-like C-terminal" evidence="4">
    <location>
        <begin position="168"/>
        <end position="286"/>
    </location>
</feature>
<dbReference type="CDD" id="cd02194">
    <property type="entry name" value="ThiL"/>
    <property type="match status" value="1"/>
</dbReference>
<feature type="binding site" evidence="2">
    <location>
        <position position="250"/>
    </location>
    <ligand>
        <name>substrate</name>
    </ligand>
</feature>
<keyword evidence="2" id="KW-0547">Nucleotide-binding</keyword>
<dbReference type="GO" id="GO:0005524">
    <property type="term" value="F:ATP binding"/>
    <property type="evidence" value="ECO:0007669"/>
    <property type="project" value="UniProtKB-UniRule"/>
</dbReference>
<keyword evidence="2" id="KW-0067">ATP-binding</keyword>
<feature type="binding site" evidence="2">
    <location>
        <position position="41"/>
    </location>
    <ligand>
        <name>Mg(2+)</name>
        <dbReference type="ChEBI" id="CHEBI:18420"/>
        <label>4</label>
    </ligand>
</feature>
<dbReference type="InterPro" id="IPR006283">
    <property type="entry name" value="ThiL-like"/>
</dbReference>
<dbReference type="UniPathway" id="UPA00060">
    <property type="reaction ID" value="UER00142"/>
</dbReference>
<feature type="binding site" evidence="2">
    <location>
        <begin position="123"/>
        <end position="124"/>
    </location>
    <ligand>
        <name>ATP</name>
        <dbReference type="ChEBI" id="CHEBI:30616"/>
    </ligand>
</feature>
<feature type="binding site" evidence="2">
    <location>
        <position position="43"/>
    </location>
    <ligand>
        <name>Mg(2+)</name>
        <dbReference type="ChEBI" id="CHEBI:18420"/>
        <label>2</label>
    </ligand>
</feature>
<feature type="binding site" evidence="2">
    <location>
        <position position="124"/>
    </location>
    <ligand>
        <name>Mg(2+)</name>
        <dbReference type="ChEBI" id="CHEBI:18420"/>
        <label>1</label>
    </ligand>
</feature>
<dbReference type="Proteomes" id="UP000237819">
    <property type="component" value="Unassembled WGS sequence"/>
</dbReference>
<dbReference type="PANTHER" id="PTHR30270">
    <property type="entry name" value="THIAMINE-MONOPHOSPHATE KINASE"/>
    <property type="match status" value="1"/>
</dbReference>
<sequence length="306" mass="32203">MEPELIQHLRESLPASSRLRIGLGDDAAILDWQDRDDLVVTTDLISDEVDFLLGEVDPRRVGRKALAINLSDLAAMAAEPIAAVVTLLLPHKPPHGTTLELATKLYEGMLPLAEEFDCVVAGGDTNSWNGPLAISVTAFGSCGDTAPLLRRGASPGDVILVTGQLGGSILGHHFDFTPRVREARRLAETGLARVGMDISDGLLLDLSRLLKESDAAAAVDLPAIPIADAARQLAVQSGQTPLEHALADGEDFELLLVAPPTAAETLVADGLLGTQVTAIGSILAGEGIWADHVGGQRLKPQGFLHQ</sequence>
<evidence type="ECO:0000259" key="3">
    <source>
        <dbReference type="Pfam" id="PF00586"/>
    </source>
</evidence>
<dbReference type="HAMAP" id="MF_02128">
    <property type="entry name" value="TMP_kinase"/>
    <property type="match status" value="1"/>
</dbReference>
<feature type="binding site" evidence="2">
    <location>
        <position position="72"/>
    </location>
    <ligand>
        <name>Mg(2+)</name>
        <dbReference type="ChEBI" id="CHEBI:18420"/>
        <label>3</label>
    </ligand>
</feature>
<feature type="binding site" evidence="2">
    <location>
        <position position="303"/>
    </location>
    <ligand>
        <name>substrate</name>
    </ligand>
</feature>
<dbReference type="SUPFAM" id="SSF56042">
    <property type="entry name" value="PurM C-terminal domain-like"/>
    <property type="match status" value="1"/>
</dbReference>
<feature type="binding site" evidence="2">
    <location>
        <position position="42"/>
    </location>
    <ligand>
        <name>Mg(2+)</name>
        <dbReference type="ChEBI" id="CHEBI:18420"/>
        <label>1</label>
    </ligand>
</feature>
<feature type="binding site" evidence="2">
    <location>
        <position position="26"/>
    </location>
    <ligand>
        <name>Mg(2+)</name>
        <dbReference type="ChEBI" id="CHEBI:18420"/>
        <label>3</label>
    </ligand>
</feature>
<dbReference type="PANTHER" id="PTHR30270:SF0">
    <property type="entry name" value="THIAMINE-MONOPHOSPHATE KINASE"/>
    <property type="match status" value="1"/>
</dbReference>
<dbReference type="GO" id="GO:0000287">
    <property type="term" value="F:magnesium ion binding"/>
    <property type="evidence" value="ECO:0007669"/>
    <property type="project" value="UniProtKB-UniRule"/>
</dbReference>
<comment type="miscellaneous">
    <text evidence="2">Reaction mechanism of ThiL seems to utilize a direct, inline transfer of the gamma-phosphate of ATP to TMP rather than a phosphorylated enzyme intermediate.</text>
</comment>
<protein>
    <recommendedName>
        <fullName evidence="2">Thiamine-monophosphate kinase</fullName>
        <shortName evidence="2">TMP kinase</shortName>
        <shortName evidence="2">Thiamine-phosphate kinase</shortName>
        <ecNumber evidence="2">2.7.4.16</ecNumber>
    </recommendedName>
</protein>
<dbReference type="GO" id="GO:0009030">
    <property type="term" value="F:thiamine-phosphate kinase activity"/>
    <property type="evidence" value="ECO:0007669"/>
    <property type="project" value="UniProtKB-UniRule"/>
</dbReference>
<dbReference type="Gene3D" id="3.90.650.10">
    <property type="entry name" value="PurM-like C-terminal domain"/>
    <property type="match status" value="1"/>
</dbReference>
<feature type="binding site" evidence="2">
    <location>
        <position position="72"/>
    </location>
    <ligand>
        <name>Mg(2+)</name>
        <dbReference type="ChEBI" id="CHEBI:18420"/>
        <label>4</label>
    </ligand>
</feature>
<comment type="caution">
    <text evidence="5">The sequence shown here is derived from an EMBL/GenBank/DDBJ whole genome shotgun (WGS) entry which is preliminary data.</text>
</comment>
<dbReference type="InterPro" id="IPR010918">
    <property type="entry name" value="PurM-like_C_dom"/>
</dbReference>
<evidence type="ECO:0000313" key="6">
    <source>
        <dbReference type="Proteomes" id="UP000237819"/>
    </source>
</evidence>
<comment type="pathway">
    <text evidence="2">Cofactor biosynthesis; thiamine diphosphate biosynthesis; thiamine diphosphate from thiamine phosphate: step 1/1.</text>
</comment>
<comment type="function">
    <text evidence="2">Catalyzes the ATP-dependent phosphorylation of thiamine-monophosphate (TMP) to form thiamine-pyrophosphate (TPP), the active form of vitamin B1.</text>
</comment>
<comment type="catalytic activity">
    <reaction evidence="2">
        <text>thiamine phosphate + ATP = thiamine diphosphate + ADP</text>
        <dbReference type="Rhea" id="RHEA:15913"/>
        <dbReference type="ChEBI" id="CHEBI:30616"/>
        <dbReference type="ChEBI" id="CHEBI:37575"/>
        <dbReference type="ChEBI" id="CHEBI:58937"/>
        <dbReference type="ChEBI" id="CHEBI:456216"/>
        <dbReference type="EC" id="2.7.4.16"/>
    </reaction>
</comment>
<proteinExistence type="inferred from homology"/>
<dbReference type="EMBL" id="PUHZ01000020">
    <property type="protein sequence ID" value="PQO44362.1"/>
    <property type="molecule type" value="Genomic_DNA"/>
</dbReference>
<feature type="domain" description="PurM-like N-terminal" evidence="3">
    <location>
        <begin position="24"/>
        <end position="141"/>
    </location>
</feature>
<reference evidence="5 6" key="1">
    <citation type="submission" date="2018-02" db="EMBL/GenBank/DDBJ databases">
        <title>Comparative genomes isolates from brazilian mangrove.</title>
        <authorList>
            <person name="Araujo J.E."/>
            <person name="Taketani R.G."/>
            <person name="Silva M.C.P."/>
            <person name="Loureco M.V."/>
            <person name="Andreote F.D."/>
        </authorList>
    </citation>
    <scope>NUCLEOTIDE SEQUENCE [LARGE SCALE GENOMIC DNA]</scope>
    <source>
        <strain evidence="5 6">Nap-Phe MGV</strain>
    </source>
</reference>
<dbReference type="SUPFAM" id="SSF55326">
    <property type="entry name" value="PurM N-terminal domain-like"/>
    <property type="match status" value="1"/>
</dbReference>
<feature type="binding site" evidence="2">
    <location>
        <position position="43"/>
    </location>
    <ligand>
        <name>Mg(2+)</name>
        <dbReference type="ChEBI" id="CHEBI:18420"/>
        <label>1</label>
    </ligand>
</feature>
<dbReference type="InterPro" id="IPR036676">
    <property type="entry name" value="PurM-like_C_sf"/>
</dbReference>
<keyword evidence="2" id="KW-0479">Metal-binding</keyword>
<feature type="binding site" evidence="2">
    <location>
        <position position="106"/>
    </location>
    <ligand>
        <name>ATP</name>
        <dbReference type="ChEBI" id="CHEBI:30616"/>
    </ligand>
</feature>
<comment type="similarity">
    <text evidence="2">Belongs to the thiamine-monophosphate kinase family.</text>
</comment>
<keyword evidence="2" id="KW-0460">Magnesium</keyword>
<dbReference type="InterPro" id="IPR016188">
    <property type="entry name" value="PurM-like_N"/>
</dbReference>
<accession>A0A2S8GIS7</accession>
<feature type="binding site" evidence="2">
    <location>
        <position position="200"/>
    </location>
    <ligand>
        <name>Mg(2+)</name>
        <dbReference type="ChEBI" id="CHEBI:18420"/>
        <label>5</label>
    </ligand>
</feature>